<dbReference type="AlphaFoldDB" id="A0A5V3TJT1"/>
<organism evidence="2">
    <name type="scientific">Salmonella enterica</name>
    <name type="common">Salmonella choleraesuis</name>
    <dbReference type="NCBI Taxonomy" id="28901"/>
    <lineage>
        <taxon>Bacteria</taxon>
        <taxon>Pseudomonadati</taxon>
        <taxon>Pseudomonadota</taxon>
        <taxon>Gammaproteobacteria</taxon>
        <taxon>Enterobacterales</taxon>
        <taxon>Enterobacteriaceae</taxon>
        <taxon>Salmonella</taxon>
    </lineage>
</organism>
<reference evidence="3" key="2">
    <citation type="submission" date="2019-10" db="EMBL/GenBank/DDBJ databases">
        <authorList>
            <consortium name="PulseNet: The National Subtyping Network for Foodborne Disease Surveillance"/>
            <person name="Tarr C.L."/>
            <person name="Trees E."/>
            <person name="Katz L.S."/>
            <person name="Carleton-Romer H.A."/>
            <person name="Stroika S."/>
            <person name="Kucerova Z."/>
            <person name="Roache K.F."/>
            <person name="Sabol A.L."/>
            <person name="Besser J."/>
            <person name="Gerner-Smidt P."/>
        </authorList>
    </citation>
    <scope>NUCLEOTIDE SEQUENCE</scope>
    <source>
        <strain evidence="3">PNUSAS110015</strain>
    </source>
</reference>
<reference evidence="2" key="1">
    <citation type="submission" date="2018-07" db="EMBL/GenBank/DDBJ databases">
        <authorList>
            <consortium name="GenomeTrakr network: Whole genome sequencing for foodborne pathogen traceback"/>
        </authorList>
    </citation>
    <scope>NUCLEOTIDE SEQUENCE</scope>
    <source>
        <strain evidence="2">DHMH-A15091834</strain>
    </source>
</reference>
<evidence type="ECO:0000256" key="1">
    <source>
        <dbReference type="SAM" id="SignalP"/>
    </source>
</evidence>
<feature type="chain" id="PRO_5036152829" evidence="1">
    <location>
        <begin position="20"/>
        <end position="112"/>
    </location>
</feature>
<dbReference type="EMBL" id="AAMHFN010000067">
    <property type="protein sequence ID" value="EDH3279350.1"/>
    <property type="molecule type" value="Genomic_DNA"/>
</dbReference>
<accession>A0A5V3TJT1</accession>
<protein>
    <submittedName>
        <fullName evidence="2">Uncharacterized protein</fullName>
    </submittedName>
</protein>
<evidence type="ECO:0000313" key="3">
    <source>
        <dbReference type="EMBL" id="EDH3279350.1"/>
    </source>
</evidence>
<evidence type="ECO:0000313" key="2">
    <source>
        <dbReference type="EMBL" id="EBP7903812.1"/>
    </source>
</evidence>
<feature type="signal peptide" evidence="1">
    <location>
        <begin position="1"/>
        <end position="19"/>
    </location>
</feature>
<proteinExistence type="predicted"/>
<gene>
    <name evidence="2" type="ORF">APS38_08905</name>
    <name evidence="3" type="ORF">GC847_20315</name>
</gene>
<dbReference type="EMBL" id="AAGMYU010000007">
    <property type="protein sequence ID" value="EBP7903812.1"/>
    <property type="molecule type" value="Genomic_DNA"/>
</dbReference>
<comment type="caution">
    <text evidence="2">The sequence shown here is derived from an EMBL/GenBank/DDBJ whole genome shotgun (WGS) entry which is preliminary data.</text>
</comment>
<name>A0A5V3TJT1_SALER</name>
<sequence length="112" mass="12466">MKTKITAALLMLVSLNAVGAITCGPFEIVPQQYDVRVNGDPVTIAGRRFTATPKDYDNVVISLRRASITDKPFMFVLTAFNGRVSLEYITNEKPPRVLNRADCNSSLRGFDW</sequence>
<keyword evidence="1" id="KW-0732">Signal</keyword>